<evidence type="ECO:0000256" key="3">
    <source>
        <dbReference type="ARBA" id="ARBA00022475"/>
    </source>
</evidence>
<dbReference type="CDD" id="cd07023">
    <property type="entry name" value="S49_Sppa_N_C"/>
    <property type="match status" value="1"/>
</dbReference>
<dbReference type="EMBL" id="FNNZ01000002">
    <property type="protein sequence ID" value="SDW18997.1"/>
    <property type="molecule type" value="Genomic_DNA"/>
</dbReference>
<evidence type="ECO:0000256" key="5">
    <source>
        <dbReference type="ARBA" id="ARBA00022692"/>
    </source>
</evidence>
<accession>A0A1H2RHY2</accession>
<dbReference type="PANTHER" id="PTHR42987:SF4">
    <property type="entry name" value="PROTEASE SOHB-RELATED"/>
    <property type="match status" value="1"/>
</dbReference>
<evidence type="ECO:0000259" key="11">
    <source>
        <dbReference type="Pfam" id="PF01343"/>
    </source>
</evidence>
<sequence length="338" mass="37465">MESLIQVLLAYGLFLAKTITILLGIGVLLILALRLRQGGHADSEQLEITDLNQRYRELSSELKAFSMSKKAFKAYRKAEHKEEKAREKAGHADRKRLFVIEFNGDIRASEVGALRVLVTTLLMEARDGDQVLVCLDNSGGLVSDHGLAASQLARIRDKGIPLTVAVDKVAASGGYLMACVAERIIAAPFAVIGSIGVLAELPNFHRLLERYGVDFELHTAGEYKRTLTIFGENTDEGRQKLREQLEETHALFKSFVAAYRPALDLDRVATGEYWHGQRAVELGLVDAIQTSDDFLLASTEDMDLLKLKYSVRKKPIERLLSSIRASLDGAVANWRRAS</sequence>
<evidence type="ECO:0000256" key="9">
    <source>
        <dbReference type="ARBA" id="ARBA00023136"/>
    </source>
</evidence>
<keyword evidence="14" id="KW-1185">Reference proteome</keyword>
<reference evidence="14" key="1">
    <citation type="submission" date="2016-10" db="EMBL/GenBank/DDBJ databases">
        <authorList>
            <person name="Varghese N."/>
            <person name="Submissions S."/>
        </authorList>
    </citation>
    <scope>NUCLEOTIDE SEQUENCE [LARGE SCALE GENOMIC DNA]</scope>
    <source>
        <strain evidence="14">DSM 217</strain>
    </source>
</reference>
<dbReference type="PANTHER" id="PTHR42987">
    <property type="entry name" value="PEPTIDASE S49"/>
    <property type="match status" value="1"/>
</dbReference>
<dbReference type="Gene3D" id="6.20.330.10">
    <property type="match status" value="1"/>
</dbReference>
<gene>
    <name evidence="13" type="ORF">SAMN05421783_10240</name>
</gene>
<evidence type="ECO:0000256" key="6">
    <source>
        <dbReference type="ARBA" id="ARBA00022801"/>
    </source>
</evidence>
<feature type="domain" description="Peptidase S49 N-terminal proteobacteria" evidence="12">
    <location>
        <begin position="7"/>
        <end position="152"/>
    </location>
</feature>
<dbReference type="NCBIfam" id="NF008745">
    <property type="entry name" value="PRK11778.1"/>
    <property type="match status" value="1"/>
</dbReference>
<keyword evidence="7" id="KW-0720">Serine protease</keyword>
<evidence type="ECO:0000256" key="2">
    <source>
        <dbReference type="ARBA" id="ARBA00008683"/>
    </source>
</evidence>
<feature type="transmembrane region" description="Helical" evidence="10">
    <location>
        <begin position="12"/>
        <end position="33"/>
    </location>
</feature>
<evidence type="ECO:0000256" key="4">
    <source>
        <dbReference type="ARBA" id="ARBA00022670"/>
    </source>
</evidence>
<dbReference type="InterPro" id="IPR029045">
    <property type="entry name" value="ClpP/crotonase-like_dom_sf"/>
</dbReference>
<dbReference type="STRING" id="1058.SAMN05421783_10240"/>
<comment type="subcellular location">
    <subcellularLocation>
        <location evidence="1">Cell membrane</location>
    </subcellularLocation>
</comment>
<keyword evidence="4" id="KW-0645">Protease</keyword>
<dbReference type="SUPFAM" id="SSF52096">
    <property type="entry name" value="ClpP/crotonase"/>
    <property type="match status" value="1"/>
</dbReference>
<dbReference type="GO" id="GO:0004252">
    <property type="term" value="F:serine-type endopeptidase activity"/>
    <property type="evidence" value="ECO:0007669"/>
    <property type="project" value="InterPro"/>
</dbReference>
<evidence type="ECO:0000256" key="1">
    <source>
        <dbReference type="ARBA" id="ARBA00004236"/>
    </source>
</evidence>
<dbReference type="InterPro" id="IPR002142">
    <property type="entry name" value="Peptidase_S49"/>
</dbReference>
<evidence type="ECO:0000256" key="7">
    <source>
        <dbReference type="ARBA" id="ARBA00022825"/>
    </source>
</evidence>
<proteinExistence type="inferred from homology"/>
<keyword evidence="8 10" id="KW-1133">Transmembrane helix</keyword>
<dbReference type="InterPro" id="IPR013703">
    <property type="entry name" value="Peptidase_S49_N_proteobac"/>
</dbReference>
<dbReference type="AlphaFoldDB" id="A0A1H2RHY2"/>
<dbReference type="Pfam" id="PF01343">
    <property type="entry name" value="Peptidase_S49"/>
    <property type="match status" value="1"/>
</dbReference>
<dbReference type="Proteomes" id="UP000198816">
    <property type="component" value="Unassembled WGS sequence"/>
</dbReference>
<keyword evidence="3" id="KW-1003">Cell membrane</keyword>
<evidence type="ECO:0000256" key="10">
    <source>
        <dbReference type="SAM" id="Phobius"/>
    </source>
</evidence>
<feature type="domain" description="Peptidase S49" evidence="11">
    <location>
        <begin position="156"/>
        <end position="300"/>
    </location>
</feature>
<keyword evidence="6" id="KW-0378">Hydrolase</keyword>
<dbReference type="InterPro" id="IPR047272">
    <property type="entry name" value="S49_SppA_C"/>
</dbReference>
<dbReference type="GO" id="GO:0005886">
    <property type="term" value="C:plasma membrane"/>
    <property type="evidence" value="ECO:0007669"/>
    <property type="project" value="UniProtKB-SubCell"/>
</dbReference>
<protein>
    <submittedName>
        <fullName evidence="13">Inner membrane peptidase. Serine peptidase. MEROPS family S49</fullName>
    </submittedName>
</protein>
<dbReference type="Pfam" id="PF08496">
    <property type="entry name" value="Peptidase_S49_N"/>
    <property type="match status" value="1"/>
</dbReference>
<comment type="similarity">
    <text evidence="2">Belongs to the peptidase S49 family.</text>
</comment>
<dbReference type="OrthoDB" id="5614232at2"/>
<dbReference type="RefSeq" id="WP_093027962.1">
    <property type="nucleotide sequence ID" value="NZ_FNNZ01000002.1"/>
</dbReference>
<evidence type="ECO:0000259" key="12">
    <source>
        <dbReference type="Pfam" id="PF08496"/>
    </source>
</evidence>
<evidence type="ECO:0000256" key="8">
    <source>
        <dbReference type="ARBA" id="ARBA00022989"/>
    </source>
</evidence>
<evidence type="ECO:0000313" key="14">
    <source>
        <dbReference type="Proteomes" id="UP000198816"/>
    </source>
</evidence>
<evidence type="ECO:0000313" key="13">
    <source>
        <dbReference type="EMBL" id="SDW18997.1"/>
    </source>
</evidence>
<keyword evidence="5 10" id="KW-0812">Transmembrane</keyword>
<name>A0A1H2RHY2_THIRO</name>
<dbReference type="Gene3D" id="3.90.226.10">
    <property type="entry name" value="2-enoyl-CoA Hydratase, Chain A, domain 1"/>
    <property type="match status" value="1"/>
</dbReference>
<keyword evidence="9 10" id="KW-0472">Membrane</keyword>
<dbReference type="GO" id="GO:0006508">
    <property type="term" value="P:proteolysis"/>
    <property type="evidence" value="ECO:0007669"/>
    <property type="project" value="UniProtKB-KW"/>
</dbReference>
<organism evidence="13 14">
    <name type="scientific">Thiocapsa roseopersicina</name>
    <dbReference type="NCBI Taxonomy" id="1058"/>
    <lineage>
        <taxon>Bacteria</taxon>
        <taxon>Pseudomonadati</taxon>
        <taxon>Pseudomonadota</taxon>
        <taxon>Gammaproteobacteria</taxon>
        <taxon>Chromatiales</taxon>
        <taxon>Chromatiaceae</taxon>
        <taxon>Thiocapsa</taxon>
    </lineage>
</organism>